<gene>
    <name evidence="1" type="ORF">JEM65_20745</name>
</gene>
<proteinExistence type="predicted"/>
<sequence>MSNNSRRYERKRGKRDAVGLKIRTITFSWVKLDINQGQSIDSWEKEGLLSVFCQMMRQIGQYNTTQVYANQTIKQYTKVGFPPDSEFEEPKHVSPAYWAVIHIKPKSKEVVVGYVEDEIFYIVFLDKEHQFWPTKDIQNRGKTRR</sequence>
<name>A0A934NKA7_9FLAO</name>
<dbReference type="RefSeq" id="WP_199603618.1">
    <property type="nucleotide sequence ID" value="NZ_JAEHJZ010000080.1"/>
</dbReference>
<organism evidence="1 2">
    <name type="scientific">Gelidibacter salicanalis</name>
    <dbReference type="NCBI Taxonomy" id="291193"/>
    <lineage>
        <taxon>Bacteria</taxon>
        <taxon>Pseudomonadati</taxon>
        <taxon>Bacteroidota</taxon>
        <taxon>Flavobacteriia</taxon>
        <taxon>Flavobacteriales</taxon>
        <taxon>Flavobacteriaceae</taxon>
        <taxon>Gelidibacter</taxon>
    </lineage>
</organism>
<evidence type="ECO:0000313" key="2">
    <source>
        <dbReference type="Proteomes" id="UP000662373"/>
    </source>
</evidence>
<dbReference type="Proteomes" id="UP000662373">
    <property type="component" value="Unassembled WGS sequence"/>
</dbReference>
<keyword evidence="2" id="KW-1185">Reference proteome</keyword>
<dbReference type="EMBL" id="JAEHJZ010000080">
    <property type="protein sequence ID" value="MBJ7883064.1"/>
    <property type="molecule type" value="Genomic_DNA"/>
</dbReference>
<accession>A0A934NKA7</accession>
<protein>
    <submittedName>
        <fullName evidence="1">Uncharacterized protein</fullName>
    </submittedName>
</protein>
<dbReference type="AlphaFoldDB" id="A0A934NKA7"/>
<comment type="caution">
    <text evidence="1">The sequence shown here is derived from an EMBL/GenBank/DDBJ whole genome shotgun (WGS) entry which is preliminary data.</text>
</comment>
<evidence type="ECO:0000313" key="1">
    <source>
        <dbReference type="EMBL" id="MBJ7883064.1"/>
    </source>
</evidence>
<reference evidence="1 2" key="1">
    <citation type="submission" date="2020-09" db="EMBL/GenBank/DDBJ databases">
        <title>Draft genome of Gelidibacter salicanalis PAMC21136.</title>
        <authorList>
            <person name="Park H."/>
        </authorList>
    </citation>
    <scope>NUCLEOTIDE SEQUENCE [LARGE SCALE GENOMIC DNA]</scope>
    <source>
        <strain evidence="1 2">PAMC21136</strain>
    </source>
</reference>